<dbReference type="EMBL" id="BPLQ01002897">
    <property type="protein sequence ID" value="GIX96361.1"/>
    <property type="molecule type" value="Genomic_DNA"/>
</dbReference>
<sequence length="106" mass="12055">MTFSVRYYLKVNLSQPRSDKQSVSSHLLNQSSSVKNSEIISFFQCPQSIFLSQEVRNSQLLPVSSVNLPQPRSEKQSVPSRVLSQSSPVRKSEIVNSFRCLQSIFF</sequence>
<name>A0AAV4PH12_9ARAC</name>
<feature type="region of interest" description="Disordered" evidence="1">
    <location>
        <begin position="65"/>
        <end position="88"/>
    </location>
</feature>
<dbReference type="AlphaFoldDB" id="A0AAV4PH12"/>
<comment type="caution">
    <text evidence="2">The sequence shown here is derived from an EMBL/GenBank/DDBJ whole genome shotgun (WGS) entry which is preliminary data.</text>
</comment>
<evidence type="ECO:0000313" key="3">
    <source>
        <dbReference type="Proteomes" id="UP001054837"/>
    </source>
</evidence>
<accession>A0AAV4PH12</accession>
<organism evidence="2 3">
    <name type="scientific">Caerostris darwini</name>
    <dbReference type="NCBI Taxonomy" id="1538125"/>
    <lineage>
        <taxon>Eukaryota</taxon>
        <taxon>Metazoa</taxon>
        <taxon>Ecdysozoa</taxon>
        <taxon>Arthropoda</taxon>
        <taxon>Chelicerata</taxon>
        <taxon>Arachnida</taxon>
        <taxon>Araneae</taxon>
        <taxon>Araneomorphae</taxon>
        <taxon>Entelegynae</taxon>
        <taxon>Araneoidea</taxon>
        <taxon>Araneidae</taxon>
        <taxon>Caerostris</taxon>
    </lineage>
</organism>
<proteinExistence type="predicted"/>
<reference evidence="2 3" key="1">
    <citation type="submission" date="2021-06" db="EMBL/GenBank/DDBJ databases">
        <title>Caerostris darwini draft genome.</title>
        <authorList>
            <person name="Kono N."/>
            <person name="Arakawa K."/>
        </authorList>
    </citation>
    <scope>NUCLEOTIDE SEQUENCE [LARGE SCALE GENOMIC DNA]</scope>
</reference>
<gene>
    <name evidence="2" type="ORF">CDAR_601841</name>
</gene>
<evidence type="ECO:0000313" key="2">
    <source>
        <dbReference type="EMBL" id="GIX96361.1"/>
    </source>
</evidence>
<protein>
    <submittedName>
        <fullName evidence="2">Uncharacterized protein</fullName>
    </submittedName>
</protein>
<dbReference type="Proteomes" id="UP001054837">
    <property type="component" value="Unassembled WGS sequence"/>
</dbReference>
<evidence type="ECO:0000256" key="1">
    <source>
        <dbReference type="SAM" id="MobiDB-lite"/>
    </source>
</evidence>
<keyword evidence="3" id="KW-1185">Reference proteome</keyword>